<evidence type="ECO:0000313" key="1">
    <source>
        <dbReference type="EMBL" id="BBO54014.1"/>
    </source>
</evidence>
<sequence length="474" mass="54577">MDFRKFLLAESADKTPDKPLFPSDGGPNFSKIIANQRRIKDQTPNHQNLVLGFTDGPEPPIDHRKIRPYLEARVDQIRAGSTDSATRNTDYLIPALDSEQVNQNRMALQSKLKRTVKFPSEFKFNTNKMAHTARDSTYGRKYLQSFHDVEFSNVNIGPQIYSNNKMPISAPTNVVTEDIKETTQQTTKFIQAPAYGPHAQLTPLHDTGDTAFDKVVEQSLMHQGAHVMEKLKYEISLLNPINDETRQTVSPSLRVFNKKNLRFNTSPTIAFKPDKLNKVRPQKMSKQDSLNLVKYISENSQERTDNLQTIARKTKNPEQVYKNKAKNIDMEEVITPFEYHPNRAVSGKRVLTQKNKMAPIHDLETDYQFEDVRVVNYQTPVYTNRVNKINKMEDTDRPDIQFQLPTSMYPMHDVRLKRDPYKNTVSDPRGAAFELLHTVPKHTNINKKVSWGGINVQGVEDFQMLRENNVKLYK</sequence>
<dbReference type="EMBL" id="LC506465">
    <property type="protein sequence ID" value="BBO54014.1"/>
    <property type="molecule type" value="Genomic_DNA"/>
</dbReference>
<accession>A0A5K7Y3G5</accession>
<protein>
    <submittedName>
        <fullName evidence="1">Uncharacterized protein</fullName>
    </submittedName>
</protein>
<organism evidence="1">
    <name type="scientific">Abalone asfa-like virus</name>
    <dbReference type="NCBI Taxonomy" id="2839893"/>
    <lineage>
        <taxon>Viruses</taxon>
        <taxon>Varidnaviria</taxon>
        <taxon>Bamfordvirae</taxon>
        <taxon>Nucleocytoviricota</taxon>
        <taxon>Pokkesviricetes</taxon>
        <taxon>Asfuvirales</taxon>
        <taxon>Asfarviridae</taxon>
    </lineage>
</organism>
<name>A0A5K7Y3G5_9VIRU</name>
<proteinExistence type="predicted"/>
<reference evidence="1" key="1">
    <citation type="journal article" date="2020" name="Sci. Rep.">
        <title>A novel Asfarvirus-like virus identified as a potential cause of mass mortality of abalone.</title>
        <authorList>
            <person name="Matsuyama T."/>
            <person name="Takano T."/>
            <person name="Nishiki I."/>
            <person name="Fujiwara A."/>
            <person name="Kiryu I."/>
            <person name="Inada M."/>
            <person name="Sakai T."/>
            <person name="Terashima S."/>
            <person name="Matsuura Y."/>
            <person name="Isowa K."/>
            <person name="Nakayasu C."/>
        </authorList>
    </citation>
    <scope>NUCLEOTIDE SEQUENCE</scope>
</reference>